<gene>
    <name evidence="2" type="ORF">NPX13_g2278</name>
</gene>
<dbReference type="SUPFAM" id="SSF53335">
    <property type="entry name" value="S-adenosyl-L-methionine-dependent methyltransferases"/>
    <property type="match status" value="1"/>
</dbReference>
<dbReference type="PANTHER" id="PTHR14614">
    <property type="entry name" value="HEPATOCELLULAR CARCINOMA-ASSOCIATED ANTIGEN"/>
    <property type="match status" value="1"/>
</dbReference>
<accession>A0A9W8NK35</accession>
<name>A0A9W8NK35_9PEZI</name>
<dbReference type="GO" id="GO:0005829">
    <property type="term" value="C:cytosol"/>
    <property type="evidence" value="ECO:0007669"/>
    <property type="project" value="TreeGrafter"/>
</dbReference>
<feature type="region of interest" description="Disordered" evidence="1">
    <location>
        <begin position="204"/>
        <end position="237"/>
    </location>
</feature>
<dbReference type="InterPro" id="IPR029063">
    <property type="entry name" value="SAM-dependent_MTases_sf"/>
</dbReference>
<dbReference type="Proteomes" id="UP001148614">
    <property type="component" value="Unassembled WGS sequence"/>
</dbReference>
<dbReference type="VEuPathDB" id="FungiDB:F4678DRAFT_120321"/>
<evidence type="ECO:0000256" key="1">
    <source>
        <dbReference type="SAM" id="MobiDB-lite"/>
    </source>
</evidence>
<dbReference type="VEuPathDB" id="FungiDB:F4678DRAFT_414051"/>
<organism evidence="2 3">
    <name type="scientific">Xylaria arbuscula</name>
    <dbReference type="NCBI Taxonomy" id="114810"/>
    <lineage>
        <taxon>Eukaryota</taxon>
        <taxon>Fungi</taxon>
        <taxon>Dikarya</taxon>
        <taxon>Ascomycota</taxon>
        <taxon>Pezizomycotina</taxon>
        <taxon>Sordariomycetes</taxon>
        <taxon>Xylariomycetidae</taxon>
        <taxon>Xylariales</taxon>
        <taxon>Xylariaceae</taxon>
        <taxon>Xylaria</taxon>
    </lineage>
</organism>
<feature type="compositionally biased region" description="Basic and acidic residues" evidence="1">
    <location>
        <begin position="211"/>
        <end position="237"/>
    </location>
</feature>
<feature type="compositionally biased region" description="Polar residues" evidence="1">
    <location>
        <begin position="20"/>
        <end position="31"/>
    </location>
</feature>
<reference evidence="2" key="1">
    <citation type="submission" date="2022-07" db="EMBL/GenBank/DDBJ databases">
        <title>Genome Sequence of Xylaria arbuscula.</title>
        <authorList>
            <person name="Buettner E."/>
        </authorList>
    </citation>
    <scope>NUCLEOTIDE SEQUENCE</scope>
    <source>
        <strain evidence="2">VT107</strain>
    </source>
</reference>
<sequence>MSFSPYFVHPDAHTSKKHGSTTQRRQTSVETVSIGGKSHSSGQPPIRNPGTRKMMADIKISFAATQLSEQVKESMRFWHRFHDEYSQEVGRIRIYVGMSVLQQIWQQKVVYHRKSKCGDDQFQVQSIKLESCLYQVHEATKVHAGAQTFNYSNDYDTQQHHLTKMRTIGDLVVDLSRKSATNEAACIDLLEELAELAKLADSTRQATSMGHRLDKDTTQNPAKMEERNTDRESNHQDTKVMQEENSCDQIPLQFTSPHAPERPATSMTKDYRDISPADYPQVWQKPSFEDLLACLKQLRIEPQIWGPGVPKKAVQESQENNTRARREVTAYLASIVSNALKWLGDDDQREIIWDEASRRLSERCGRAGKLLYASAPATDSRDMSSELRSFLNKKLLTPEVEVGEMTRRWPFQDRRTPFELIVREPPITGDSLGHKTWASSYFMAQLLDSFTNGCLAHLLGPDRRDALKILELGSGTGLLGLAAAASWEANVILSDLPDIMSNLDHNIKQNRATIEQLGGSISSGVLVWGSEGGNDPIFSVRNQFDIILAADSLYDDNHPELLSSAIHDQLSGSLDSRAVVMVPQRDKFTKELTKQFRSIMNSGPLALEVLEEHSLTGQDDWEGDDDESSKVECWWAVFGRRT</sequence>
<evidence type="ECO:0000313" key="3">
    <source>
        <dbReference type="Proteomes" id="UP001148614"/>
    </source>
</evidence>
<dbReference type="PANTHER" id="PTHR14614:SF156">
    <property type="entry name" value="PROTEIN-LYSINE N-METHYLTRANSFERASE EFM2"/>
    <property type="match status" value="1"/>
</dbReference>
<dbReference type="InterPro" id="IPR019410">
    <property type="entry name" value="Methyltransf_16"/>
</dbReference>
<dbReference type="Pfam" id="PF10294">
    <property type="entry name" value="Methyltransf_16"/>
    <property type="match status" value="1"/>
</dbReference>
<feature type="region of interest" description="Disordered" evidence="1">
    <location>
        <begin position="9"/>
        <end position="50"/>
    </location>
</feature>
<protein>
    <submittedName>
        <fullName evidence="2">Uncharacterized protein</fullName>
    </submittedName>
</protein>
<dbReference type="AlphaFoldDB" id="A0A9W8NK35"/>
<dbReference type="Gene3D" id="3.40.50.150">
    <property type="entry name" value="Vaccinia Virus protein VP39"/>
    <property type="match status" value="1"/>
</dbReference>
<evidence type="ECO:0000313" key="2">
    <source>
        <dbReference type="EMBL" id="KAJ3578294.1"/>
    </source>
</evidence>
<comment type="caution">
    <text evidence="2">The sequence shown here is derived from an EMBL/GenBank/DDBJ whole genome shotgun (WGS) entry which is preliminary data.</text>
</comment>
<dbReference type="GO" id="GO:0008757">
    <property type="term" value="F:S-adenosylmethionine-dependent methyltransferase activity"/>
    <property type="evidence" value="ECO:0007669"/>
    <property type="project" value="UniProtKB-ARBA"/>
</dbReference>
<keyword evidence="3" id="KW-1185">Reference proteome</keyword>
<proteinExistence type="predicted"/>
<dbReference type="EMBL" id="JANPWZ010000234">
    <property type="protein sequence ID" value="KAJ3578294.1"/>
    <property type="molecule type" value="Genomic_DNA"/>
</dbReference>